<dbReference type="CDD" id="cd05246">
    <property type="entry name" value="dTDP_GD_SDR_e"/>
    <property type="match status" value="1"/>
</dbReference>
<dbReference type="SUPFAM" id="SSF51735">
    <property type="entry name" value="NAD(P)-binding Rossmann-fold domains"/>
    <property type="match status" value="1"/>
</dbReference>
<dbReference type="Gene3D" id="3.40.50.720">
    <property type="entry name" value="NAD(P)-binding Rossmann-like Domain"/>
    <property type="match status" value="1"/>
</dbReference>
<evidence type="ECO:0000256" key="2">
    <source>
        <dbReference type="ARBA" id="ARBA00001911"/>
    </source>
</evidence>
<evidence type="ECO:0000256" key="4">
    <source>
        <dbReference type="ARBA" id="ARBA00011990"/>
    </source>
</evidence>
<evidence type="ECO:0000259" key="8">
    <source>
        <dbReference type="Pfam" id="PF16363"/>
    </source>
</evidence>
<dbReference type="OrthoDB" id="9801785at2"/>
<comment type="caution">
    <text evidence="9">The sequence shown here is derived from an EMBL/GenBank/DDBJ whole genome shotgun (WGS) entry which is preliminary data.</text>
</comment>
<feature type="domain" description="NAD(P)-binding" evidence="8">
    <location>
        <begin position="9"/>
        <end position="325"/>
    </location>
</feature>
<dbReference type="EMBL" id="SNYW01000006">
    <property type="protein sequence ID" value="TDQ84362.1"/>
    <property type="molecule type" value="Genomic_DNA"/>
</dbReference>
<dbReference type="InterPro" id="IPR036291">
    <property type="entry name" value="NAD(P)-bd_dom_sf"/>
</dbReference>
<dbReference type="InterPro" id="IPR005888">
    <property type="entry name" value="dTDP_Gluc_deHydtase"/>
</dbReference>
<dbReference type="InterPro" id="IPR016040">
    <property type="entry name" value="NAD(P)-bd_dom"/>
</dbReference>
<evidence type="ECO:0000313" key="10">
    <source>
        <dbReference type="Proteomes" id="UP000295783"/>
    </source>
</evidence>
<accession>A0A4R6WRX4</accession>
<gene>
    <name evidence="9" type="ORF">A8950_0913</name>
</gene>
<dbReference type="Gene3D" id="3.90.25.10">
    <property type="entry name" value="UDP-galactose 4-epimerase, domain 1"/>
    <property type="match status" value="1"/>
</dbReference>
<dbReference type="EC" id="4.2.1.46" evidence="4 7"/>
<dbReference type="AlphaFoldDB" id="A0A4R6WRX4"/>
<dbReference type="NCBIfam" id="TIGR01181">
    <property type="entry name" value="dTDP_gluc_dehyt"/>
    <property type="match status" value="1"/>
</dbReference>
<dbReference type="Proteomes" id="UP000295783">
    <property type="component" value="Unassembled WGS sequence"/>
</dbReference>
<evidence type="ECO:0000256" key="6">
    <source>
        <dbReference type="ARBA" id="ARBA00023239"/>
    </source>
</evidence>
<evidence type="ECO:0000256" key="3">
    <source>
        <dbReference type="ARBA" id="ARBA00008178"/>
    </source>
</evidence>
<name>A0A4R6WRX4_9PROT</name>
<protein>
    <recommendedName>
        <fullName evidence="4 7">dTDP-glucose 4,6-dehydratase</fullName>
        <ecNumber evidence="4 7">4.2.1.46</ecNumber>
    </recommendedName>
</protein>
<reference evidence="9 10" key="1">
    <citation type="submission" date="2019-03" db="EMBL/GenBank/DDBJ databases">
        <title>Genomic Encyclopedia of Type Strains, Phase III (KMG-III): the genomes of soil and plant-associated and newly described type strains.</title>
        <authorList>
            <person name="Whitman W."/>
        </authorList>
    </citation>
    <scope>NUCLEOTIDE SEQUENCE [LARGE SCALE GENOMIC DNA]</scope>
    <source>
        <strain evidence="9 10">CGMCC 1.7660</strain>
    </source>
</reference>
<dbReference type="GO" id="GO:0009225">
    <property type="term" value="P:nucleotide-sugar metabolic process"/>
    <property type="evidence" value="ECO:0007669"/>
    <property type="project" value="InterPro"/>
</dbReference>
<proteinExistence type="inferred from homology"/>
<dbReference type="Pfam" id="PF16363">
    <property type="entry name" value="GDP_Man_Dehyd"/>
    <property type="match status" value="1"/>
</dbReference>
<sequence length="355" mass="38696">MAIGGRRVLVTGGAGFIGSALCRRLVAREGCETLNFDKLTYAASLDSLAPVAHDRHYRLSVSDICDRAALDAAFADFRPEIVFHLAAESHVDRSIDGPEAFIETNVVGTQRLLAAALQYWRGLPVAARDAFRFVHVSTDEVYGSLGPTGCFTEQSPYRPSSPYAASKAASDHLALAWHATYGLPVIVSNCSNNYGPCQFPEKLIPHMIIRALAGDTLPVYGSGENVRDWLHVEDHVAALIAVATGGRAGEKYNIGGHQERRNIDVVGAVCDALDRLQPLAAGSYRDRIAFVSDRPGHDFRYAIDPAKAEAEIGWRSTIGFDAGIDLTVRWYLDNQGWWRNILSGGYRAERLGHSA</sequence>
<comment type="similarity">
    <text evidence="3 7">Belongs to the NAD(P)-dependent epimerase/dehydratase family. dTDP-glucose dehydratase subfamily.</text>
</comment>
<dbReference type="RefSeq" id="WP_133612390.1">
    <property type="nucleotide sequence ID" value="NZ_SNYW01000006.1"/>
</dbReference>
<dbReference type="GO" id="GO:0008460">
    <property type="term" value="F:dTDP-glucose 4,6-dehydratase activity"/>
    <property type="evidence" value="ECO:0007669"/>
    <property type="project" value="UniProtKB-EC"/>
</dbReference>
<dbReference type="PANTHER" id="PTHR43000">
    <property type="entry name" value="DTDP-D-GLUCOSE 4,6-DEHYDRATASE-RELATED"/>
    <property type="match status" value="1"/>
</dbReference>
<evidence type="ECO:0000313" key="9">
    <source>
        <dbReference type="EMBL" id="TDQ84362.1"/>
    </source>
</evidence>
<evidence type="ECO:0000256" key="5">
    <source>
        <dbReference type="ARBA" id="ARBA00023027"/>
    </source>
</evidence>
<organism evidence="9 10">
    <name type="scientific">Dongia mobilis</name>
    <dbReference type="NCBI Taxonomy" id="578943"/>
    <lineage>
        <taxon>Bacteria</taxon>
        <taxon>Pseudomonadati</taxon>
        <taxon>Pseudomonadota</taxon>
        <taxon>Alphaproteobacteria</taxon>
        <taxon>Rhodospirillales</taxon>
        <taxon>Dongiaceae</taxon>
        <taxon>Dongia</taxon>
    </lineage>
</organism>
<keyword evidence="5" id="KW-0520">NAD</keyword>
<comment type="catalytic activity">
    <reaction evidence="1 7">
        <text>dTDP-alpha-D-glucose = dTDP-4-dehydro-6-deoxy-alpha-D-glucose + H2O</text>
        <dbReference type="Rhea" id="RHEA:17221"/>
        <dbReference type="ChEBI" id="CHEBI:15377"/>
        <dbReference type="ChEBI" id="CHEBI:57477"/>
        <dbReference type="ChEBI" id="CHEBI:57649"/>
        <dbReference type="EC" id="4.2.1.46"/>
    </reaction>
</comment>
<keyword evidence="10" id="KW-1185">Reference proteome</keyword>
<comment type="cofactor">
    <cofactor evidence="2 7">
        <name>NAD(+)</name>
        <dbReference type="ChEBI" id="CHEBI:57540"/>
    </cofactor>
</comment>
<keyword evidence="6 7" id="KW-0456">Lyase</keyword>
<evidence type="ECO:0000256" key="1">
    <source>
        <dbReference type="ARBA" id="ARBA00001539"/>
    </source>
</evidence>
<evidence type="ECO:0000256" key="7">
    <source>
        <dbReference type="RuleBase" id="RU004473"/>
    </source>
</evidence>